<evidence type="ECO:0000313" key="5">
    <source>
        <dbReference type="EMBL" id="PSR80436.1"/>
    </source>
</evidence>
<keyword evidence="6" id="KW-1185">Reference proteome</keyword>
<dbReference type="PANTHER" id="PTHR13878:SF91">
    <property type="entry name" value="FAD BINDING DOMAIN PROTEIN (AFU_ORTHOLOGUE AFUA_6G12070)-RELATED"/>
    <property type="match status" value="1"/>
</dbReference>
<feature type="chain" id="PRO_5015456871" description="FAD-binding PCMH-type domain-containing protein" evidence="3">
    <location>
        <begin position="25"/>
        <end position="584"/>
    </location>
</feature>
<dbReference type="InterPro" id="IPR016169">
    <property type="entry name" value="FAD-bd_PCMH_sub2"/>
</dbReference>
<evidence type="ECO:0000259" key="4">
    <source>
        <dbReference type="PROSITE" id="PS51387"/>
    </source>
</evidence>
<organism evidence="5 6">
    <name type="scientific">Coniella lustricola</name>
    <dbReference type="NCBI Taxonomy" id="2025994"/>
    <lineage>
        <taxon>Eukaryota</taxon>
        <taxon>Fungi</taxon>
        <taxon>Dikarya</taxon>
        <taxon>Ascomycota</taxon>
        <taxon>Pezizomycotina</taxon>
        <taxon>Sordariomycetes</taxon>
        <taxon>Sordariomycetidae</taxon>
        <taxon>Diaporthales</taxon>
        <taxon>Schizoparmaceae</taxon>
        <taxon>Coniella</taxon>
    </lineage>
</organism>
<protein>
    <recommendedName>
        <fullName evidence="4">FAD-binding PCMH-type domain-containing protein</fullName>
    </recommendedName>
</protein>
<feature type="signal peptide" evidence="3">
    <location>
        <begin position="1"/>
        <end position="24"/>
    </location>
</feature>
<reference evidence="5 6" key="1">
    <citation type="journal article" date="2018" name="Mycol. Prog.">
        <title>Coniella lustricola, a new species from submerged detritus.</title>
        <authorList>
            <person name="Raudabaugh D.B."/>
            <person name="Iturriaga T."/>
            <person name="Carver A."/>
            <person name="Mondo S."/>
            <person name="Pangilinan J."/>
            <person name="Lipzen A."/>
            <person name="He G."/>
            <person name="Amirebrahimi M."/>
            <person name="Grigoriev I.V."/>
            <person name="Miller A.N."/>
        </authorList>
    </citation>
    <scope>NUCLEOTIDE SEQUENCE [LARGE SCALE GENOMIC DNA]</scope>
    <source>
        <strain evidence="5 6">B22-T-1</strain>
    </source>
</reference>
<dbReference type="SUPFAM" id="SSF56176">
    <property type="entry name" value="FAD-binding/transporter-associated domain-like"/>
    <property type="match status" value="1"/>
</dbReference>
<dbReference type="PANTHER" id="PTHR13878">
    <property type="entry name" value="GULONOLACTONE OXIDASE"/>
    <property type="match status" value="1"/>
</dbReference>
<dbReference type="GO" id="GO:0016491">
    <property type="term" value="F:oxidoreductase activity"/>
    <property type="evidence" value="ECO:0007669"/>
    <property type="project" value="UniProtKB-KW"/>
</dbReference>
<evidence type="ECO:0000256" key="1">
    <source>
        <dbReference type="ARBA" id="ARBA00005466"/>
    </source>
</evidence>
<sequence>MSPVSSLLIKVWAVVSVASSLAQAAPSEPRTNNASCRFLPGDAGWPSVSTWSSLNDTVGGRLIAGSPLAHACYGSNANEAICASLQENWATLDPFLADPVNVQSMLFENTSCSPFYGPFSANAAYQNATCSMGNLASYAINITDAASAIAGVNFAREHNIRLSIKNTGHDFLGRNMGKGSLSLWTHYLKNASFFAYSSANYTGPAARIGAGLQVQELYEASAAAGYRVTGGGCPTVGAGGGWVQSGGHGPLSSLYGLGADQTLEFEVVTADGQHLTASPDENADLFWALSGGGPANFALVLSVTMKAHEDGPVAGATLSFTEDDSDKYWAAVEAWQRHLLVLDTIPGFQTMVGMAKGSFSLDYVTLPDGSVDDINAGLAPFYQELASLNISVTNDTRVHDSFWEHYQYFEGSTTWTRNDSVGNRLIPRDAVRNETTLAALTQVYKDILDYPNSYFYIIAYNVTHTVAGNSRGDNAVIEAWRDSLYLNNVIILNDPQATSEELGEYAQELNVWQENMRAVTPDSGAYMNEATYDYEYWKDDYYGETYDKLVEIKHKYDPGYVFWNRPGAGYDAYELKADGHLCKV</sequence>
<dbReference type="Pfam" id="PF01565">
    <property type="entry name" value="FAD_binding_4"/>
    <property type="match status" value="1"/>
</dbReference>
<dbReference type="InterPro" id="IPR006094">
    <property type="entry name" value="Oxid_FAD_bind_N"/>
</dbReference>
<dbReference type="InterPro" id="IPR050432">
    <property type="entry name" value="FAD-linked_Oxidoreductases_BP"/>
</dbReference>
<dbReference type="InterPro" id="IPR016166">
    <property type="entry name" value="FAD-bd_PCMH"/>
</dbReference>
<comment type="similarity">
    <text evidence="1">Belongs to the oxygen-dependent FAD-linked oxidoreductase family.</text>
</comment>
<dbReference type="InterPro" id="IPR036318">
    <property type="entry name" value="FAD-bd_PCMH-like_sf"/>
</dbReference>
<accession>A0A2T3A063</accession>
<dbReference type="InterPro" id="IPR012951">
    <property type="entry name" value="BBE"/>
</dbReference>
<dbReference type="Gene3D" id="3.30.465.10">
    <property type="match status" value="2"/>
</dbReference>
<evidence type="ECO:0000256" key="2">
    <source>
        <dbReference type="ARBA" id="ARBA00023002"/>
    </source>
</evidence>
<dbReference type="PROSITE" id="PS51387">
    <property type="entry name" value="FAD_PCMH"/>
    <property type="match status" value="1"/>
</dbReference>
<keyword evidence="2" id="KW-0560">Oxidoreductase</keyword>
<dbReference type="Pfam" id="PF08031">
    <property type="entry name" value="BBE"/>
    <property type="match status" value="1"/>
</dbReference>
<dbReference type="Proteomes" id="UP000241462">
    <property type="component" value="Unassembled WGS sequence"/>
</dbReference>
<proteinExistence type="inferred from homology"/>
<name>A0A2T3A063_9PEZI</name>
<dbReference type="OrthoDB" id="9983560at2759"/>
<dbReference type="EMBL" id="KZ678530">
    <property type="protein sequence ID" value="PSR80436.1"/>
    <property type="molecule type" value="Genomic_DNA"/>
</dbReference>
<feature type="domain" description="FAD-binding PCMH-type" evidence="4">
    <location>
        <begin position="132"/>
        <end position="310"/>
    </location>
</feature>
<gene>
    <name evidence="5" type="ORF">BD289DRAFT_373992</name>
</gene>
<dbReference type="InParanoid" id="A0A2T3A063"/>
<evidence type="ECO:0000256" key="3">
    <source>
        <dbReference type="SAM" id="SignalP"/>
    </source>
</evidence>
<dbReference type="GO" id="GO:0071949">
    <property type="term" value="F:FAD binding"/>
    <property type="evidence" value="ECO:0007669"/>
    <property type="project" value="InterPro"/>
</dbReference>
<evidence type="ECO:0000313" key="6">
    <source>
        <dbReference type="Proteomes" id="UP000241462"/>
    </source>
</evidence>
<keyword evidence="3" id="KW-0732">Signal</keyword>
<dbReference type="STRING" id="2025994.A0A2T3A063"/>
<dbReference type="AlphaFoldDB" id="A0A2T3A063"/>